<dbReference type="Gene3D" id="1.20.1270.340">
    <property type="match status" value="1"/>
</dbReference>
<dbReference type="InterPro" id="IPR038338">
    <property type="entry name" value="PriC_sf"/>
</dbReference>
<dbReference type="PATRIC" id="fig|630626.3.peg.2774"/>
<dbReference type="HOGENOM" id="CLU_103284_0_0_6"/>
<proteinExistence type="predicted"/>
<evidence type="ECO:0000313" key="2">
    <source>
        <dbReference type="Proteomes" id="UP000001955"/>
    </source>
</evidence>
<keyword evidence="2" id="KW-1185">Reference proteome</keyword>
<name>I2BBM3_SHIBC</name>
<dbReference type="STRING" id="630626.EBL_c28570"/>
<dbReference type="eggNOG" id="COG3923">
    <property type="taxonomic scope" value="Bacteria"/>
</dbReference>
<dbReference type="RefSeq" id="WP_002438976.1">
    <property type="nucleotide sequence ID" value="NC_017910.1"/>
</dbReference>
<sequence length="175" mass="20524">MKTRILIETLTGHCAALREQLAPLAEHPTLTPRFDRQLFRCRSAKMGDYLQEAEHNLAALCSAVDAGETEKVAWLAEHLVNQMAALSREAATWQLRSHDSAHLYSGRLHRQLLQHQEYERRLVEMCQQRRQQWRDAQQFDTQQRLAREVTALEGRLSRCREALDKIERRIARRTR</sequence>
<dbReference type="InterPro" id="IPR010890">
    <property type="entry name" value="PriC"/>
</dbReference>
<accession>I2BBM3</accession>
<gene>
    <name evidence="1" type="primary">priC</name>
    <name evidence="1" type="ordered locus">EBL_c28570</name>
</gene>
<evidence type="ECO:0000313" key="1">
    <source>
        <dbReference type="EMBL" id="AFJ47927.1"/>
    </source>
</evidence>
<dbReference type="EMBL" id="CP001560">
    <property type="protein sequence ID" value="AFJ47927.1"/>
    <property type="molecule type" value="Genomic_DNA"/>
</dbReference>
<dbReference type="OrthoDB" id="6402824at2"/>
<accession>K6VBA9</accession>
<dbReference type="Pfam" id="PF07445">
    <property type="entry name" value="PriC"/>
    <property type="match status" value="1"/>
</dbReference>
<dbReference type="AlphaFoldDB" id="I2BBM3"/>
<dbReference type="Proteomes" id="UP000001955">
    <property type="component" value="Chromosome"/>
</dbReference>
<dbReference type="KEGG" id="ebt:EBL_c28570"/>
<protein>
    <submittedName>
        <fullName evidence="1">Primosomal replication protein N</fullName>
    </submittedName>
</protein>
<reference evidence="1 2" key="1">
    <citation type="journal article" date="2012" name="J. Bacteriol.">
        <title>Complete genome sequence of the B12-producing Shimwellia blattae strain DSM 4481, isolated from a cockroach.</title>
        <authorList>
            <person name="Brzuszkiewicz E."/>
            <person name="Waschkowitz T."/>
            <person name="Wiezer A."/>
            <person name="Daniel R."/>
        </authorList>
    </citation>
    <scope>NUCLEOTIDE SEQUENCE [LARGE SCALE GENOMIC DNA]</scope>
    <source>
        <strain evidence="2">ATCC 29907 / DSM 4481 / JCM 1650 / NBRC 105725 / CDC 9005-74</strain>
    </source>
</reference>
<organism evidence="1 2">
    <name type="scientific">Shimwellia blattae (strain ATCC 29907 / DSM 4481 / JCM 1650 / NBRC 105725 / CDC 9005-74)</name>
    <name type="common">Escherichia blattae</name>
    <dbReference type="NCBI Taxonomy" id="630626"/>
    <lineage>
        <taxon>Bacteria</taxon>
        <taxon>Pseudomonadati</taxon>
        <taxon>Pseudomonadota</taxon>
        <taxon>Gammaproteobacteria</taxon>
        <taxon>Enterobacterales</taxon>
        <taxon>Enterobacteriaceae</taxon>
        <taxon>Shimwellia</taxon>
    </lineage>
</organism>